<dbReference type="Gene3D" id="1.20.1440.130">
    <property type="entry name" value="VKOR domain"/>
    <property type="match status" value="1"/>
</dbReference>
<comment type="similarity">
    <text evidence="2">Belongs to the VKOR family.</text>
</comment>
<feature type="transmembrane region" description="Helical" evidence="10">
    <location>
        <begin position="194"/>
        <end position="214"/>
    </location>
</feature>
<dbReference type="InterPro" id="IPR012932">
    <property type="entry name" value="VKOR"/>
</dbReference>
<dbReference type="Proteomes" id="UP000000628">
    <property type="component" value="Chromosome"/>
</dbReference>
<keyword evidence="9" id="KW-0676">Redox-active center</keyword>
<accession>C7R2D9</accession>
<evidence type="ECO:0000256" key="2">
    <source>
        <dbReference type="ARBA" id="ARBA00006214"/>
    </source>
</evidence>
<evidence type="ECO:0000259" key="11">
    <source>
        <dbReference type="SMART" id="SM00756"/>
    </source>
</evidence>
<dbReference type="STRING" id="471856.Jden_0848"/>
<keyword evidence="5 10" id="KW-1133">Transmembrane helix</keyword>
<evidence type="ECO:0000256" key="6">
    <source>
        <dbReference type="ARBA" id="ARBA00023002"/>
    </source>
</evidence>
<evidence type="ECO:0000313" key="12">
    <source>
        <dbReference type="EMBL" id="ACV08510.1"/>
    </source>
</evidence>
<dbReference type="GO" id="GO:0016491">
    <property type="term" value="F:oxidoreductase activity"/>
    <property type="evidence" value="ECO:0007669"/>
    <property type="project" value="UniProtKB-KW"/>
</dbReference>
<dbReference type="InterPro" id="IPR038354">
    <property type="entry name" value="VKOR_sf"/>
</dbReference>
<evidence type="ECO:0000256" key="3">
    <source>
        <dbReference type="ARBA" id="ARBA00022692"/>
    </source>
</evidence>
<evidence type="ECO:0000313" key="13">
    <source>
        <dbReference type="Proteomes" id="UP000000628"/>
    </source>
</evidence>
<dbReference type="InterPro" id="IPR041714">
    <property type="entry name" value="VKOR_Actinobacteria"/>
</dbReference>
<dbReference type="GO" id="GO:0016020">
    <property type="term" value="C:membrane"/>
    <property type="evidence" value="ECO:0007669"/>
    <property type="project" value="UniProtKB-SubCell"/>
</dbReference>
<dbReference type="GO" id="GO:0048038">
    <property type="term" value="F:quinone binding"/>
    <property type="evidence" value="ECO:0007669"/>
    <property type="project" value="UniProtKB-KW"/>
</dbReference>
<feature type="domain" description="Vitamin K epoxide reductase" evidence="11">
    <location>
        <begin position="30"/>
        <end position="170"/>
    </location>
</feature>
<dbReference type="Pfam" id="PF07884">
    <property type="entry name" value="VKOR"/>
    <property type="match status" value="1"/>
</dbReference>
<evidence type="ECO:0000256" key="7">
    <source>
        <dbReference type="ARBA" id="ARBA00023136"/>
    </source>
</evidence>
<keyword evidence="8" id="KW-1015">Disulfide bond</keyword>
<evidence type="ECO:0000256" key="5">
    <source>
        <dbReference type="ARBA" id="ARBA00022989"/>
    </source>
</evidence>
<reference evidence="12 13" key="1">
    <citation type="journal article" date="2009" name="Stand. Genomic Sci.">
        <title>Complete genome sequence of Jonesia denitrificans type strain (Prevot 55134).</title>
        <authorList>
            <person name="Pukall R."/>
            <person name="Gehrich-Schroter G."/>
            <person name="Lapidus A."/>
            <person name="Nolan M."/>
            <person name="Glavina Del Rio T."/>
            <person name="Lucas S."/>
            <person name="Chen F."/>
            <person name="Tice H."/>
            <person name="Pitluck S."/>
            <person name="Cheng J.F."/>
            <person name="Copeland A."/>
            <person name="Saunders E."/>
            <person name="Brettin T."/>
            <person name="Detter J.C."/>
            <person name="Bruce D."/>
            <person name="Goodwin L."/>
            <person name="Pati A."/>
            <person name="Ivanova N."/>
            <person name="Mavromatis K."/>
            <person name="Ovchinnikova G."/>
            <person name="Chen A."/>
            <person name="Palaniappan K."/>
            <person name="Land M."/>
            <person name="Hauser L."/>
            <person name="Chang Y.J."/>
            <person name="Jeffries C.D."/>
            <person name="Chain P."/>
            <person name="Goker M."/>
            <person name="Bristow J."/>
            <person name="Eisen J.A."/>
            <person name="Markowitz V."/>
            <person name="Hugenholtz P."/>
            <person name="Kyrpides N.C."/>
            <person name="Klenk H.P."/>
            <person name="Han C."/>
        </authorList>
    </citation>
    <scope>NUCLEOTIDE SEQUENCE [LARGE SCALE GENOMIC DNA]</scope>
    <source>
        <strain evidence="13">ATCC 14870 / DSM 20603 / BCRC 15368 / CIP 55.134 / JCM 11481 / NBRC 15587 / NCTC 10816 / Prevot 55134</strain>
    </source>
</reference>
<comment type="subcellular location">
    <subcellularLocation>
        <location evidence="1">Membrane</location>
        <topology evidence="1">Multi-pass membrane protein</topology>
    </subcellularLocation>
</comment>
<evidence type="ECO:0000256" key="8">
    <source>
        <dbReference type="ARBA" id="ARBA00023157"/>
    </source>
</evidence>
<feature type="transmembrane region" description="Helical" evidence="10">
    <location>
        <begin position="32"/>
        <end position="52"/>
    </location>
</feature>
<dbReference type="SMART" id="SM00756">
    <property type="entry name" value="VKc"/>
    <property type="match status" value="1"/>
</dbReference>
<dbReference type="EMBL" id="CP001706">
    <property type="protein sequence ID" value="ACV08510.1"/>
    <property type="molecule type" value="Genomic_DNA"/>
</dbReference>
<evidence type="ECO:0000256" key="10">
    <source>
        <dbReference type="SAM" id="Phobius"/>
    </source>
</evidence>
<protein>
    <submittedName>
        <fullName evidence="12">Vitamin K epoxide reductase</fullName>
    </submittedName>
</protein>
<name>C7R2D9_JONDD</name>
<keyword evidence="13" id="KW-1185">Reference proteome</keyword>
<feature type="transmembrane region" description="Helical" evidence="10">
    <location>
        <begin position="118"/>
        <end position="138"/>
    </location>
</feature>
<feature type="transmembrane region" description="Helical" evidence="10">
    <location>
        <begin position="144"/>
        <end position="169"/>
    </location>
</feature>
<evidence type="ECO:0000256" key="9">
    <source>
        <dbReference type="ARBA" id="ARBA00023284"/>
    </source>
</evidence>
<keyword evidence="4" id="KW-0874">Quinone</keyword>
<keyword evidence="7 10" id="KW-0472">Membrane</keyword>
<keyword evidence="3 10" id="KW-0812">Transmembrane</keyword>
<evidence type="ECO:0000256" key="1">
    <source>
        <dbReference type="ARBA" id="ARBA00004141"/>
    </source>
</evidence>
<dbReference type="KEGG" id="jde:Jden_0848"/>
<evidence type="ECO:0000256" key="4">
    <source>
        <dbReference type="ARBA" id="ARBA00022719"/>
    </source>
</evidence>
<dbReference type="AlphaFoldDB" id="C7R2D9"/>
<proteinExistence type="inferred from homology"/>
<organism evidence="12 13">
    <name type="scientific">Jonesia denitrificans (strain ATCC 14870 / DSM 20603 / BCRC 15368 / CIP 55.134 / JCM 11481 / NBRC 15587 / NCTC 10816 / Prevot 55134)</name>
    <name type="common">Listeria denitrificans</name>
    <dbReference type="NCBI Taxonomy" id="471856"/>
    <lineage>
        <taxon>Bacteria</taxon>
        <taxon>Bacillati</taxon>
        <taxon>Actinomycetota</taxon>
        <taxon>Actinomycetes</taxon>
        <taxon>Micrococcales</taxon>
        <taxon>Jonesiaceae</taxon>
        <taxon>Jonesia</taxon>
    </lineage>
</organism>
<dbReference type="RefSeq" id="WP_015771138.1">
    <property type="nucleotide sequence ID" value="NC_013174.1"/>
</dbReference>
<dbReference type="CDD" id="cd12922">
    <property type="entry name" value="VKOR_5"/>
    <property type="match status" value="1"/>
</dbReference>
<feature type="transmembrane region" description="Helical" evidence="10">
    <location>
        <begin position="92"/>
        <end position="111"/>
    </location>
</feature>
<sequence>MTATMTKDEGHLDDPTDGQYVLYGRRHSNQRIFTKMLIAALLSLVAAFVLAVEALHLAEDPTASLACDVNAVLSCGTVAQSWQAEAFGFPNVFLGLMFESAAIMMALIGLSGVRIPRWLAIAEQVIYTFALLFALWLFSQSMWVIGALCPWCMLITYSTGFIFLSMLHYNIRERNLWRSGRGAKIAHAFVQRDIDLYVGIGYVALITVLVVAKYGPQLVA</sequence>
<dbReference type="HOGENOM" id="CLU_082938_0_0_11"/>
<keyword evidence="6" id="KW-0560">Oxidoreductase</keyword>
<gene>
    <name evidence="12" type="ordered locus">Jden_0848</name>
</gene>
<dbReference type="eggNOG" id="COG4243">
    <property type="taxonomic scope" value="Bacteria"/>
</dbReference>